<dbReference type="Proteomes" id="UP000008694">
    <property type="component" value="Unassembled WGS sequence"/>
</dbReference>
<organism evidence="7">
    <name type="scientific">Arabidopsis lyrata subsp. lyrata</name>
    <name type="common">Lyre-leaved rock-cress</name>
    <dbReference type="NCBI Taxonomy" id="81972"/>
    <lineage>
        <taxon>Eukaryota</taxon>
        <taxon>Viridiplantae</taxon>
        <taxon>Streptophyta</taxon>
        <taxon>Embryophyta</taxon>
        <taxon>Tracheophyta</taxon>
        <taxon>Spermatophyta</taxon>
        <taxon>Magnoliopsida</taxon>
        <taxon>eudicotyledons</taxon>
        <taxon>Gunneridae</taxon>
        <taxon>Pentapetalae</taxon>
        <taxon>rosids</taxon>
        <taxon>malvids</taxon>
        <taxon>Brassicales</taxon>
        <taxon>Brassicaceae</taxon>
        <taxon>Camelineae</taxon>
        <taxon>Arabidopsis</taxon>
    </lineage>
</organism>
<comment type="subcellular location">
    <subcellularLocation>
        <location evidence="1">Nucleus</location>
    </subcellularLocation>
</comment>
<evidence type="ECO:0000256" key="4">
    <source>
        <dbReference type="ARBA" id="ARBA00022801"/>
    </source>
</evidence>
<dbReference type="InterPro" id="IPR012337">
    <property type="entry name" value="RNaseH-like_sf"/>
</dbReference>
<dbReference type="GO" id="GO:0005634">
    <property type="term" value="C:nucleus"/>
    <property type="evidence" value="ECO:0007669"/>
    <property type="project" value="UniProtKB-SubCell"/>
</dbReference>
<dbReference type="AlphaFoldDB" id="D7M1B6"/>
<protein>
    <recommendedName>
        <fullName evidence="8">Exonuclease domain-containing protein</fullName>
    </recommendedName>
</protein>
<dbReference type="InterPro" id="IPR036397">
    <property type="entry name" value="RNaseH_sf"/>
</dbReference>
<accession>D7M1B6</accession>
<dbReference type="HOGENOM" id="CLU_1654535_0_0_1"/>
<keyword evidence="5" id="KW-0539">Nucleus</keyword>
<proteinExistence type="inferred from homology"/>
<dbReference type="Gene3D" id="3.30.420.10">
    <property type="entry name" value="Ribonuclease H-like superfamily/Ribonuclease H"/>
    <property type="match status" value="1"/>
</dbReference>
<dbReference type="PANTHER" id="PTHR12801">
    <property type="entry name" value="RNA EXONUCLEASE REXO1 / RECO3 FAMILY MEMBER-RELATED"/>
    <property type="match status" value="1"/>
</dbReference>
<keyword evidence="4" id="KW-0378">Hydrolase</keyword>
<dbReference type="GO" id="GO:0003676">
    <property type="term" value="F:nucleic acid binding"/>
    <property type="evidence" value="ECO:0007669"/>
    <property type="project" value="InterPro"/>
</dbReference>
<evidence type="ECO:0000256" key="5">
    <source>
        <dbReference type="ARBA" id="ARBA00023242"/>
    </source>
</evidence>
<dbReference type="Gramene" id="scaffold_600846.1">
    <property type="protein sequence ID" value="scaffold_600846.1"/>
    <property type="gene ID" value="scaffold_600846.1"/>
</dbReference>
<reference evidence="7" key="1">
    <citation type="journal article" date="2011" name="Nat. Genet.">
        <title>The Arabidopsis lyrata genome sequence and the basis of rapid genome size change.</title>
        <authorList>
            <person name="Hu T.T."/>
            <person name="Pattyn P."/>
            <person name="Bakker E.G."/>
            <person name="Cao J."/>
            <person name="Cheng J.-F."/>
            <person name="Clark R.M."/>
            <person name="Fahlgren N."/>
            <person name="Fawcett J.A."/>
            <person name="Grimwood J."/>
            <person name="Gundlach H."/>
            <person name="Haberer G."/>
            <person name="Hollister J.D."/>
            <person name="Ossowski S."/>
            <person name="Ottilar R.P."/>
            <person name="Salamov A.A."/>
            <person name="Schneeberger K."/>
            <person name="Spannagl M."/>
            <person name="Wang X."/>
            <person name="Yang L."/>
            <person name="Nasrallah M.E."/>
            <person name="Bergelson J."/>
            <person name="Carrington J.C."/>
            <person name="Gaut B.S."/>
            <person name="Schmutz J."/>
            <person name="Mayer K.F.X."/>
            <person name="Van de Peer Y."/>
            <person name="Grigoriev I.V."/>
            <person name="Nordborg M."/>
            <person name="Weigel D."/>
            <person name="Guo Y.-L."/>
        </authorList>
    </citation>
    <scope>NUCLEOTIDE SEQUENCE [LARGE SCALE GENOMIC DNA]</scope>
    <source>
        <strain evidence="7">cv. MN47</strain>
    </source>
</reference>
<evidence type="ECO:0000256" key="1">
    <source>
        <dbReference type="ARBA" id="ARBA00004123"/>
    </source>
</evidence>
<dbReference type="GO" id="GO:0004527">
    <property type="term" value="F:exonuclease activity"/>
    <property type="evidence" value="ECO:0007669"/>
    <property type="project" value="InterPro"/>
</dbReference>
<evidence type="ECO:0000256" key="2">
    <source>
        <dbReference type="ARBA" id="ARBA00006357"/>
    </source>
</evidence>
<name>D7M1B6_ARALL</name>
<dbReference type="InterPro" id="IPR047021">
    <property type="entry name" value="REXO1/3/4-like"/>
</dbReference>
<dbReference type="STRING" id="81972.D7M1B6"/>
<gene>
    <name evidence="6" type="ORF">ARALYDRAFT_908789</name>
</gene>
<dbReference type="eggNOG" id="KOG2248">
    <property type="taxonomic scope" value="Eukaryota"/>
</dbReference>
<sequence>MSRGHHLSHVVVAKEPSDGTHLQRLVRLTHTRDDHPLDYFLPTPGQGDGKVGSKMVAVCCEMVLCDDGSEAVVRVSAVDRDLKVILDEFVKPNKPVSDYRTDVTGLTAQDLETASTLSVADLQMDHARKIDTSLVFKYEYSGGPSKPPRPSFDNLCKVSL</sequence>
<keyword evidence="3" id="KW-0540">Nuclease</keyword>
<comment type="similarity">
    <text evidence="2">Belongs to the REXO1/REXO3 family.</text>
</comment>
<evidence type="ECO:0008006" key="8">
    <source>
        <dbReference type="Google" id="ProtNLM"/>
    </source>
</evidence>
<evidence type="ECO:0000313" key="6">
    <source>
        <dbReference type="EMBL" id="EFH49615.1"/>
    </source>
</evidence>
<evidence type="ECO:0000313" key="7">
    <source>
        <dbReference type="Proteomes" id="UP000008694"/>
    </source>
</evidence>
<keyword evidence="7" id="KW-1185">Reference proteome</keyword>
<dbReference type="PANTHER" id="PTHR12801:SF115">
    <property type="entry name" value="FI18136P1-RELATED"/>
    <property type="match status" value="1"/>
</dbReference>
<dbReference type="SUPFAM" id="SSF53098">
    <property type="entry name" value="Ribonuclease H-like"/>
    <property type="match status" value="1"/>
</dbReference>
<evidence type="ECO:0000256" key="3">
    <source>
        <dbReference type="ARBA" id="ARBA00022722"/>
    </source>
</evidence>
<dbReference type="EMBL" id="GL348718">
    <property type="protein sequence ID" value="EFH49615.1"/>
    <property type="molecule type" value="Genomic_DNA"/>
</dbReference>